<evidence type="ECO:0000256" key="3">
    <source>
        <dbReference type="ARBA" id="ARBA00023082"/>
    </source>
</evidence>
<dbReference type="Pfam" id="PF20239">
    <property type="entry name" value="DUF6596"/>
    <property type="match status" value="1"/>
</dbReference>
<feature type="domain" description="RNA polymerase sigma-70 region 2" evidence="6">
    <location>
        <begin position="19"/>
        <end position="77"/>
    </location>
</feature>
<evidence type="ECO:0000256" key="2">
    <source>
        <dbReference type="ARBA" id="ARBA00023015"/>
    </source>
</evidence>
<keyword evidence="10" id="KW-1185">Reference proteome</keyword>
<dbReference type="SUPFAM" id="SSF88946">
    <property type="entry name" value="Sigma2 domain of RNA polymerase sigma factors"/>
    <property type="match status" value="1"/>
</dbReference>
<feature type="compositionally biased region" description="Basic and acidic residues" evidence="5">
    <location>
        <begin position="400"/>
        <end position="413"/>
    </location>
</feature>
<evidence type="ECO:0000256" key="4">
    <source>
        <dbReference type="ARBA" id="ARBA00023163"/>
    </source>
</evidence>
<dbReference type="SUPFAM" id="SSF48452">
    <property type="entry name" value="TPR-like"/>
    <property type="match status" value="1"/>
</dbReference>
<evidence type="ECO:0000259" key="8">
    <source>
        <dbReference type="Pfam" id="PF20239"/>
    </source>
</evidence>
<accession>A0ABP7MSQ5</accession>
<dbReference type="InterPro" id="IPR046531">
    <property type="entry name" value="DUF6596"/>
</dbReference>
<evidence type="ECO:0000259" key="6">
    <source>
        <dbReference type="Pfam" id="PF04542"/>
    </source>
</evidence>
<dbReference type="RefSeq" id="WP_344817761.1">
    <property type="nucleotide sequence ID" value="NZ_BAABCP010000001.1"/>
</dbReference>
<dbReference type="PANTHER" id="PTHR47756">
    <property type="entry name" value="BLL6612 PROTEIN-RELATED"/>
    <property type="match status" value="1"/>
</dbReference>
<name>A0ABP7MSQ5_9MICO</name>
<keyword evidence="3" id="KW-0731">Sigma factor</keyword>
<dbReference type="Pfam" id="PF08281">
    <property type="entry name" value="Sigma70_r4_2"/>
    <property type="match status" value="1"/>
</dbReference>
<gene>
    <name evidence="9" type="ORF">GCM10022383_03420</name>
</gene>
<organism evidence="9 10">
    <name type="scientific">Microbacterium soli</name>
    <dbReference type="NCBI Taxonomy" id="446075"/>
    <lineage>
        <taxon>Bacteria</taxon>
        <taxon>Bacillati</taxon>
        <taxon>Actinomycetota</taxon>
        <taxon>Actinomycetes</taxon>
        <taxon>Micrococcales</taxon>
        <taxon>Microbacteriaceae</taxon>
        <taxon>Microbacterium</taxon>
    </lineage>
</organism>
<dbReference type="InterPro" id="IPR011990">
    <property type="entry name" value="TPR-like_helical_dom_sf"/>
</dbReference>
<feature type="domain" description="DUF6596" evidence="8">
    <location>
        <begin position="181"/>
        <end position="279"/>
    </location>
</feature>
<proteinExistence type="inferred from homology"/>
<evidence type="ECO:0000313" key="10">
    <source>
        <dbReference type="Proteomes" id="UP001501591"/>
    </source>
</evidence>
<evidence type="ECO:0000259" key="7">
    <source>
        <dbReference type="Pfam" id="PF08281"/>
    </source>
</evidence>
<dbReference type="Proteomes" id="UP001501591">
    <property type="component" value="Unassembled WGS sequence"/>
</dbReference>
<evidence type="ECO:0000313" key="9">
    <source>
        <dbReference type="EMBL" id="GAA3927754.1"/>
    </source>
</evidence>
<protein>
    <submittedName>
        <fullName evidence="9">RNA polymerase sigma factor</fullName>
    </submittedName>
</protein>
<feature type="domain" description="RNA polymerase sigma factor 70 region 4 type 2" evidence="7">
    <location>
        <begin position="116"/>
        <end position="163"/>
    </location>
</feature>
<dbReference type="Gene3D" id="1.10.1740.10">
    <property type="match status" value="1"/>
</dbReference>
<dbReference type="Gene3D" id="1.25.40.10">
    <property type="entry name" value="Tetratricopeptide repeat domain"/>
    <property type="match status" value="1"/>
</dbReference>
<dbReference type="InterPro" id="IPR013325">
    <property type="entry name" value="RNA_pol_sigma_r2"/>
</dbReference>
<evidence type="ECO:0000256" key="1">
    <source>
        <dbReference type="ARBA" id="ARBA00010641"/>
    </source>
</evidence>
<comment type="caution">
    <text evidence="9">The sequence shown here is derived from an EMBL/GenBank/DDBJ whole genome shotgun (WGS) entry which is preliminary data.</text>
</comment>
<comment type="similarity">
    <text evidence="1">Belongs to the sigma-70 factor family. ECF subfamily.</text>
</comment>
<reference evidence="10" key="1">
    <citation type="journal article" date="2019" name="Int. J. Syst. Evol. Microbiol.">
        <title>The Global Catalogue of Microorganisms (GCM) 10K type strain sequencing project: providing services to taxonomists for standard genome sequencing and annotation.</title>
        <authorList>
            <consortium name="The Broad Institute Genomics Platform"/>
            <consortium name="The Broad Institute Genome Sequencing Center for Infectious Disease"/>
            <person name="Wu L."/>
            <person name="Ma J."/>
        </authorList>
    </citation>
    <scope>NUCLEOTIDE SEQUENCE [LARGE SCALE GENOMIC DNA]</scope>
    <source>
        <strain evidence="10">JCM 17024</strain>
    </source>
</reference>
<keyword evidence="2" id="KW-0805">Transcription regulation</keyword>
<dbReference type="InterPro" id="IPR036388">
    <property type="entry name" value="WH-like_DNA-bd_sf"/>
</dbReference>
<sequence length="419" mass="45110">MREDAYAVAAAAARDGYGRLVAMLASADGDLAAAEDALGDALERALRGWTDQGVPANPAGWLVTVARNRLRDRWKSAEVRRTDPLAAEPGASLSYVEDIDPDAIGDKRMELLFVCAHPAIDPAARAPLMLNTVLGFTAAQIAQAFAIPAATMATRLVRAKRRIRDSRISFEIPDRTQVPGRMASVLEAVYGCYVIEWETGGQEPRPLPSEALRLVEVLAELAPDDPEARGLAALVLFSAARAPARASGDGRFVPLAAQDTSLWDTGLIARAHQHLREAHARRSVGRFQLEAAIQALHCARAAGHDLAWGSLRSLHAELHAIAPSLGSKTALAAVTAETDGPVAGLTMLDDVIAESPRFQPAWATRAHLLSLVGRDDEAIRAYDRAIALTVDPGQRTFLQSRREDRRSSCRSQDEGIPIE</sequence>
<feature type="region of interest" description="Disordered" evidence="5">
    <location>
        <begin position="399"/>
        <end position="419"/>
    </location>
</feature>
<dbReference type="InterPro" id="IPR007627">
    <property type="entry name" value="RNA_pol_sigma70_r2"/>
</dbReference>
<dbReference type="Pfam" id="PF04542">
    <property type="entry name" value="Sigma70_r2"/>
    <property type="match status" value="1"/>
</dbReference>
<dbReference type="Gene3D" id="1.10.10.10">
    <property type="entry name" value="Winged helix-like DNA-binding domain superfamily/Winged helix DNA-binding domain"/>
    <property type="match status" value="1"/>
</dbReference>
<dbReference type="InterPro" id="IPR013249">
    <property type="entry name" value="RNA_pol_sigma70_r4_t2"/>
</dbReference>
<dbReference type="InterPro" id="IPR013324">
    <property type="entry name" value="RNA_pol_sigma_r3/r4-like"/>
</dbReference>
<dbReference type="PANTHER" id="PTHR47756:SF2">
    <property type="entry name" value="BLL6612 PROTEIN"/>
    <property type="match status" value="1"/>
</dbReference>
<dbReference type="EMBL" id="BAABCP010000001">
    <property type="protein sequence ID" value="GAA3927754.1"/>
    <property type="molecule type" value="Genomic_DNA"/>
</dbReference>
<dbReference type="SUPFAM" id="SSF88659">
    <property type="entry name" value="Sigma3 and sigma4 domains of RNA polymerase sigma factors"/>
    <property type="match status" value="1"/>
</dbReference>
<evidence type="ECO:0000256" key="5">
    <source>
        <dbReference type="SAM" id="MobiDB-lite"/>
    </source>
</evidence>
<keyword evidence="4" id="KW-0804">Transcription</keyword>